<dbReference type="Proteomes" id="UP000434957">
    <property type="component" value="Unassembled WGS sequence"/>
</dbReference>
<dbReference type="Proteomes" id="UP000429607">
    <property type="component" value="Unassembled WGS sequence"/>
</dbReference>
<protein>
    <submittedName>
        <fullName evidence="2">Uncharacterized protein</fullName>
    </submittedName>
</protein>
<evidence type="ECO:0000313" key="3">
    <source>
        <dbReference type="EMBL" id="KAE8994562.1"/>
    </source>
</evidence>
<name>A0A6A3JGN7_9STRA</name>
<comment type="caution">
    <text evidence="2">The sequence shown here is derived from an EMBL/GenBank/DDBJ whole genome shotgun (WGS) entry which is preliminary data.</text>
</comment>
<feature type="region of interest" description="Disordered" evidence="1">
    <location>
        <begin position="1"/>
        <end position="36"/>
    </location>
</feature>
<dbReference type="EMBL" id="QXFT01002012">
    <property type="protein sequence ID" value="KAE9305660.1"/>
    <property type="molecule type" value="Genomic_DNA"/>
</dbReference>
<keyword evidence="6" id="KW-1185">Reference proteome</keyword>
<evidence type="ECO:0000313" key="6">
    <source>
        <dbReference type="Proteomes" id="UP000434957"/>
    </source>
</evidence>
<dbReference type="AlphaFoldDB" id="A0A6A3JGN7"/>
<gene>
    <name evidence="3" type="ORF">PR001_g20361</name>
    <name evidence="2" type="ORF">PR002_g20926</name>
    <name evidence="4" type="ORF">PR003_g21434</name>
</gene>
<accession>A0A6A3JGN7</accession>
<dbReference type="EMBL" id="QXFV01001997">
    <property type="protein sequence ID" value="KAE8994562.1"/>
    <property type="molecule type" value="Genomic_DNA"/>
</dbReference>
<evidence type="ECO:0000313" key="7">
    <source>
        <dbReference type="Proteomes" id="UP000435112"/>
    </source>
</evidence>
<dbReference type="EMBL" id="QXFU01002051">
    <property type="protein sequence ID" value="KAE8991204.1"/>
    <property type="molecule type" value="Genomic_DNA"/>
</dbReference>
<evidence type="ECO:0000256" key="1">
    <source>
        <dbReference type="SAM" id="MobiDB-lite"/>
    </source>
</evidence>
<feature type="compositionally biased region" description="Basic and acidic residues" evidence="1">
    <location>
        <begin position="1"/>
        <end position="21"/>
    </location>
</feature>
<evidence type="ECO:0000313" key="5">
    <source>
        <dbReference type="Proteomes" id="UP000429607"/>
    </source>
</evidence>
<evidence type="ECO:0000313" key="2">
    <source>
        <dbReference type="EMBL" id="KAE8991204.1"/>
    </source>
</evidence>
<organism evidence="2 7">
    <name type="scientific">Phytophthora rubi</name>
    <dbReference type="NCBI Taxonomy" id="129364"/>
    <lineage>
        <taxon>Eukaryota</taxon>
        <taxon>Sar</taxon>
        <taxon>Stramenopiles</taxon>
        <taxon>Oomycota</taxon>
        <taxon>Peronosporomycetes</taxon>
        <taxon>Peronosporales</taxon>
        <taxon>Peronosporaceae</taxon>
        <taxon>Phytophthora</taxon>
    </lineage>
</organism>
<sequence>MDRDSTNAEANADRPIQDEPRCQYPSKRCTNPRSVKRNGELHNFCEYHRNKANFNQRRLEHKRKYQQEPPPPAVSLPSELLRGMPHSRSSPPIRGDRFASLPTNALPDSTLEPDDIWLLQELLKVEDTSAEPADADQNP</sequence>
<dbReference type="Proteomes" id="UP000435112">
    <property type="component" value="Unassembled WGS sequence"/>
</dbReference>
<reference evidence="5 7" key="1">
    <citation type="submission" date="2018-09" db="EMBL/GenBank/DDBJ databases">
        <title>Genomic investigation of the strawberry pathogen Phytophthora fragariae indicates pathogenicity is determined by transcriptional variation in three key races.</title>
        <authorList>
            <person name="Adams T.M."/>
            <person name="Armitage A.D."/>
            <person name="Sobczyk M.K."/>
            <person name="Bates H.J."/>
            <person name="Dunwell J.M."/>
            <person name="Nellist C.F."/>
            <person name="Harrison R.J."/>
        </authorList>
    </citation>
    <scope>NUCLEOTIDE SEQUENCE [LARGE SCALE GENOMIC DNA]</scope>
    <source>
        <strain evidence="3 5">SCRP249</strain>
        <strain evidence="2 7">SCRP324</strain>
        <strain evidence="4 6">SCRP333</strain>
    </source>
</reference>
<evidence type="ECO:0000313" key="4">
    <source>
        <dbReference type="EMBL" id="KAE9305660.1"/>
    </source>
</evidence>
<proteinExistence type="predicted"/>
<dbReference type="OrthoDB" id="167544at2759"/>
<feature type="region of interest" description="Disordered" evidence="1">
    <location>
        <begin position="63"/>
        <end position="110"/>
    </location>
</feature>